<dbReference type="Gene3D" id="3.40.50.620">
    <property type="entry name" value="HUPs"/>
    <property type="match status" value="1"/>
</dbReference>
<protein>
    <recommendedName>
        <fullName evidence="2">UspA domain-containing protein</fullName>
    </recommendedName>
</protein>
<dbReference type="PANTHER" id="PTHR46553">
    <property type="entry name" value="ADENINE NUCLEOTIDE ALPHA HYDROLASES-LIKE SUPERFAMILY PROTEIN"/>
    <property type="match status" value="1"/>
</dbReference>
<dbReference type="SUPFAM" id="SSF52402">
    <property type="entry name" value="Adenine nucleotide alpha hydrolases-like"/>
    <property type="match status" value="1"/>
</dbReference>
<proteinExistence type="predicted"/>
<keyword evidence="4" id="KW-1185">Reference proteome</keyword>
<evidence type="ECO:0000259" key="2">
    <source>
        <dbReference type="Pfam" id="PF00582"/>
    </source>
</evidence>
<evidence type="ECO:0000313" key="4">
    <source>
        <dbReference type="Proteomes" id="UP000244336"/>
    </source>
</evidence>
<dbReference type="OrthoDB" id="843225at2759"/>
<feature type="region of interest" description="Disordered" evidence="1">
    <location>
        <begin position="1"/>
        <end position="24"/>
    </location>
</feature>
<sequence length="178" mass="18711">MAEAKTEPAPAAAAEGGSGENHQQQKTVVVVGVDDSDHSYHALEWTVRHVAAGMAGAADLVIVHAKPSPSSVVSFGGPGAGEAMRYVEADLRKMAEAVVDRARRVCIANSVHALIEVVEGEPRYVLCNAAEKHHADLLVVGSHGYGAIKRAFLGSVSDYCAHHAHCSVMIVKSPKPKC</sequence>
<organism evidence="3 4">
    <name type="scientific">Panicum hallii var. hallii</name>
    <dbReference type="NCBI Taxonomy" id="1504633"/>
    <lineage>
        <taxon>Eukaryota</taxon>
        <taxon>Viridiplantae</taxon>
        <taxon>Streptophyta</taxon>
        <taxon>Embryophyta</taxon>
        <taxon>Tracheophyta</taxon>
        <taxon>Spermatophyta</taxon>
        <taxon>Magnoliopsida</taxon>
        <taxon>Liliopsida</taxon>
        <taxon>Poales</taxon>
        <taxon>Poaceae</taxon>
        <taxon>PACMAD clade</taxon>
        <taxon>Panicoideae</taxon>
        <taxon>Panicodae</taxon>
        <taxon>Paniceae</taxon>
        <taxon>Panicinae</taxon>
        <taxon>Panicum</taxon>
        <taxon>Panicum sect. Panicum</taxon>
    </lineage>
</organism>
<dbReference type="Pfam" id="PF00582">
    <property type="entry name" value="Usp"/>
    <property type="match status" value="1"/>
</dbReference>
<dbReference type="EMBL" id="CM009750">
    <property type="protein sequence ID" value="PUZ73377.1"/>
    <property type="molecule type" value="Genomic_DNA"/>
</dbReference>
<dbReference type="CDD" id="cd23659">
    <property type="entry name" value="USP_At3g01520-like"/>
    <property type="match status" value="1"/>
</dbReference>
<accession>A0A2T7EZY4</accession>
<dbReference type="InterPro" id="IPR014729">
    <property type="entry name" value="Rossmann-like_a/b/a_fold"/>
</dbReference>
<feature type="domain" description="UspA" evidence="2">
    <location>
        <begin position="29"/>
        <end position="172"/>
    </location>
</feature>
<dbReference type="InterPro" id="IPR006015">
    <property type="entry name" value="Universal_stress_UspA"/>
</dbReference>
<reference evidence="3 4" key="1">
    <citation type="submission" date="2018-04" db="EMBL/GenBank/DDBJ databases">
        <title>WGS assembly of Panicum hallii var. hallii HAL2.</title>
        <authorList>
            <person name="Lovell J."/>
            <person name="Jenkins J."/>
            <person name="Lowry D."/>
            <person name="Mamidi S."/>
            <person name="Sreedasyam A."/>
            <person name="Weng X."/>
            <person name="Barry K."/>
            <person name="Bonette J."/>
            <person name="Campitelli B."/>
            <person name="Daum C."/>
            <person name="Gordon S."/>
            <person name="Gould B."/>
            <person name="Lipzen A."/>
            <person name="MacQueen A."/>
            <person name="Palacio-Mejia J."/>
            <person name="Plott C."/>
            <person name="Shakirov E."/>
            <person name="Shu S."/>
            <person name="Yoshinaga Y."/>
            <person name="Zane M."/>
            <person name="Rokhsar D."/>
            <person name="Grimwood J."/>
            <person name="Schmutz J."/>
            <person name="Juenger T."/>
        </authorList>
    </citation>
    <scope>NUCLEOTIDE SEQUENCE [LARGE SCALE GENOMIC DNA]</scope>
    <source>
        <strain evidence="4">cv. HAL2</strain>
    </source>
</reference>
<dbReference type="PANTHER" id="PTHR46553:SF11">
    <property type="entry name" value="OS07G0673400 PROTEIN"/>
    <property type="match status" value="1"/>
</dbReference>
<dbReference type="AlphaFoldDB" id="A0A2T7EZY4"/>
<dbReference type="PRINTS" id="PR01438">
    <property type="entry name" value="UNVRSLSTRESS"/>
</dbReference>
<dbReference type="InterPro" id="IPR006016">
    <property type="entry name" value="UspA"/>
</dbReference>
<dbReference type="Proteomes" id="UP000244336">
    <property type="component" value="Chromosome 2"/>
</dbReference>
<evidence type="ECO:0000256" key="1">
    <source>
        <dbReference type="SAM" id="MobiDB-lite"/>
    </source>
</evidence>
<dbReference type="STRING" id="1504633.A0A2T7EZY4"/>
<dbReference type="Gramene" id="PUZ73377">
    <property type="protein sequence ID" value="PUZ73377"/>
    <property type="gene ID" value="GQ55_2G469100"/>
</dbReference>
<gene>
    <name evidence="3" type="ORF">GQ55_2G469100</name>
</gene>
<evidence type="ECO:0000313" key="3">
    <source>
        <dbReference type="EMBL" id="PUZ73377.1"/>
    </source>
</evidence>
<name>A0A2T7EZY4_9POAL</name>